<evidence type="ECO:0000256" key="1">
    <source>
        <dbReference type="ARBA" id="ARBA00004651"/>
    </source>
</evidence>
<evidence type="ECO:0000256" key="3">
    <source>
        <dbReference type="ARBA" id="ARBA00022475"/>
    </source>
</evidence>
<dbReference type="PANTHER" id="PTHR43744:SF12">
    <property type="entry name" value="ABC TRANSPORTER PERMEASE PROTEIN MG189-RELATED"/>
    <property type="match status" value="1"/>
</dbReference>
<dbReference type="Gene3D" id="1.10.3720.10">
    <property type="entry name" value="MetI-like"/>
    <property type="match status" value="1"/>
</dbReference>
<evidence type="ECO:0000256" key="5">
    <source>
        <dbReference type="ARBA" id="ARBA00022989"/>
    </source>
</evidence>
<dbReference type="OrthoDB" id="9771544at2"/>
<dbReference type="EMBL" id="FXAZ01000006">
    <property type="protein sequence ID" value="SMG55716.1"/>
    <property type="molecule type" value="Genomic_DNA"/>
</dbReference>
<evidence type="ECO:0000256" key="7">
    <source>
        <dbReference type="RuleBase" id="RU363032"/>
    </source>
</evidence>
<feature type="transmembrane region" description="Helical" evidence="7">
    <location>
        <begin position="231"/>
        <end position="250"/>
    </location>
</feature>
<dbReference type="PANTHER" id="PTHR43744">
    <property type="entry name" value="ABC TRANSPORTER PERMEASE PROTEIN MG189-RELATED-RELATED"/>
    <property type="match status" value="1"/>
</dbReference>
<keyword evidence="5 7" id="KW-1133">Transmembrane helix</keyword>
<dbReference type="STRING" id="1852522.SAMN06295960_3975"/>
<dbReference type="InterPro" id="IPR000515">
    <property type="entry name" value="MetI-like"/>
</dbReference>
<keyword evidence="6 7" id="KW-0472">Membrane</keyword>
<feature type="transmembrane region" description="Helical" evidence="7">
    <location>
        <begin position="99"/>
        <end position="123"/>
    </location>
</feature>
<dbReference type="Proteomes" id="UP000193834">
    <property type="component" value="Unassembled WGS sequence"/>
</dbReference>
<name>A0A1X7LP82_9BACL</name>
<comment type="subcellular location">
    <subcellularLocation>
        <location evidence="1 7">Cell membrane</location>
        <topology evidence="1 7">Multi-pass membrane protein</topology>
    </subcellularLocation>
</comment>
<accession>A0A1X7LP82</accession>
<keyword evidence="9" id="KW-0762">Sugar transport</keyword>
<organism evidence="9 10">
    <name type="scientific">Paenibacillus aquistagni</name>
    <dbReference type="NCBI Taxonomy" id="1852522"/>
    <lineage>
        <taxon>Bacteria</taxon>
        <taxon>Bacillati</taxon>
        <taxon>Bacillota</taxon>
        <taxon>Bacilli</taxon>
        <taxon>Bacillales</taxon>
        <taxon>Paenibacillaceae</taxon>
        <taxon>Paenibacillus</taxon>
    </lineage>
</organism>
<feature type="transmembrane region" description="Helical" evidence="7">
    <location>
        <begin position="130"/>
        <end position="152"/>
    </location>
</feature>
<comment type="similarity">
    <text evidence="7">Belongs to the binding-protein-dependent transport system permease family.</text>
</comment>
<evidence type="ECO:0000256" key="4">
    <source>
        <dbReference type="ARBA" id="ARBA00022692"/>
    </source>
</evidence>
<protein>
    <submittedName>
        <fullName evidence="9">Multiple sugar transport system permease protein</fullName>
    </submittedName>
</protein>
<dbReference type="CDD" id="cd06261">
    <property type="entry name" value="TM_PBP2"/>
    <property type="match status" value="1"/>
</dbReference>
<evidence type="ECO:0000256" key="6">
    <source>
        <dbReference type="ARBA" id="ARBA00023136"/>
    </source>
</evidence>
<dbReference type="InterPro" id="IPR035906">
    <property type="entry name" value="MetI-like_sf"/>
</dbReference>
<proteinExistence type="inferred from homology"/>
<sequence length="322" mass="36718">MKIQAEARAAAWRAKRGLRTLSPLQRVKHWSWVMVRTVLIAGFCFVILYPLFFKLSVSFKDRLDVYDTTVLWIPKHFTLDTIRIAFEALNYPKTALNSLLIASVSTILQVISCALAAFAFARLRFKGSGVLFAGVIFTIIVPVQTLMVTTYLNYRYFDIFGLIEWITGEKGVNLLDSYWPFILQSITGMGIKSGLFIFIFRQFFRGIPVELEEASYIDGCSVLQSFTRIMLPNAIPAIVTVVLFSFVWQWNDNYYVSLFLTSTDVLSTKLPVMWASFSLNDPLYAYLVKNAGELLFIAPIIILYIFAQRYFVESVERSGLIG</sequence>
<keyword evidence="10" id="KW-1185">Reference proteome</keyword>
<dbReference type="GO" id="GO:0055085">
    <property type="term" value="P:transmembrane transport"/>
    <property type="evidence" value="ECO:0007669"/>
    <property type="project" value="InterPro"/>
</dbReference>
<keyword evidence="3" id="KW-1003">Cell membrane</keyword>
<dbReference type="PROSITE" id="PS50928">
    <property type="entry name" value="ABC_TM1"/>
    <property type="match status" value="1"/>
</dbReference>
<dbReference type="AlphaFoldDB" id="A0A1X7LP82"/>
<dbReference type="Pfam" id="PF00528">
    <property type="entry name" value="BPD_transp_1"/>
    <property type="match status" value="1"/>
</dbReference>
<reference evidence="9 10" key="1">
    <citation type="submission" date="2017-04" db="EMBL/GenBank/DDBJ databases">
        <authorList>
            <person name="Afonso C.L."/>
            <person name="Miller P.J."/>
            <person name="Scott M.A."/>
            <person name="Spackman E."/>
            <person name="Goraichik I."/>
            <person name="Dimitrov K.M."/>
            <person name="Suarez D.L."/>
            <person name="Swayne D.E."/>
        </authorList>
    </citation>
    <scope>NUCLEOTIDE SEQUENCE [LARGE SCALE GENOMIC DNA]</scope>
    <source>
        <strain evidence="9 10">11</strain>
    </source>
</reference>
<dbReference type="RefSeq" id="WP_085497185.1">
    <property type="nucleotide sequence ID" value="NZ_FXAZ01000006.1"/>
</dbReference>
<evidence type="ECO:0000313" key="9">
    <source>
        <dbReference type="EMBL" id="SMG55716.1"/>
    </source>
</evidence>
<feature type="domain" description="ABC transmembrane type-1" evidence="8">
    <location>
        <begin position="95"/>
        <end position="307"/>
    </location>
</feature>
<evidence type="ECO:0000313" key="10">
    <source>
        <dbReference type="Proteomes" id="UP000193834"/>
    </source>
</evidence>
<gene>
    <name evidence="9" type="ORF">SAMN06295960_3975</name>
</gene>
<feature type="transmembrane region" description="Helical" evidence="7">
    <location>
        <begin position="33"/>
        <end position="53"/>
    </location>
</feature>
<evidence type="ECO:0000259" key="8">
    <source>
        <dbReference type="PROSITE" id="PS50928"/>
    </source>
</evidence>
<feature type="transmembrane region" description="Helical" evidence="7">
    <location>
        <begin position="283"/>
        <end position="307"/>
    </location>
</feature>
<dbReference type="GO" id="GO:0005886">
    <property type="term" value="C:plasma membrane"/>
    <property type="evidence" value="ECO:0007669"/>
    <property type="project" value="UniProtKB-SubCell"/>
</dbReference>
<feature type="transmembrane region" description="Helical" evidence="7">
    <location>
        <begin position="178"/>
        <end position="200"/>
    </location>
</feature>
<keyword evidence="2 7" id="KW-0813">Transport</keyword>
<dbReference type="SUPFAM" id="SSF161098">
    <property type="entry name" value="MetI-like"/>
    <property type="match status" value="1"/>
</dbReference>
<keyword evidence="4 7" id="KW-0812">Transmembrane</keyword>
<evidence type="ECO:0000256" key="2">
    <source>
        <dbReference type="ARBA" id="ARBA00022448"/>
    </source>
</evidence>